<accession>Q2LTY8</accession>
<organism evidence="2 3">
    <name type="scientific">Syntrophus aciditrophicus (strain SB)</name>
    <dbReference type="NCBI Taxonomy" id="56780"/>
    <lineage>
        <taxon>Bacteria</taxon>
        <taxon>Pseudomonadati</taxon>
        <taxon>Thermodesulfobacteriota</taxon>
        <taxon>Syntrophia</taxon>
        <taxon>Syntrophales</taxon>
        <taxon>Syntrophaceae</taxon>
        <taxon>Syntrophus</taxon>
    </lineage>
</organism>
<protein>
    <submittedName>
        <fullName evidence="2">Hypothetical membrane protein</fullName>
    </submittedName>
</protein>
<name>Q2LTY8_SYNAS</name>
<reference evidence="2 3" key="1">
    <citation type="journal article" date="2007" name="Proc. Natl. Acad. Sci. U.S.A.">
        <title>The genome of Syntrophus aciditrophicus: life at the thermodynamic limit of microbial growth.</title>
        <authorList>
            <person name="McInerney M.J."/>
            <person name="Rohlin L."/>
            <person name="Mouttaki H."/>
            <person name="Kim U."/>
            <person name="Krupp R.S."/>
            <person name="Rios-Hernandez L."/>
            <person name="Sieber J."/>
            <person name="Struchtemeyer C.G."/>
            <person name="Bhattacharyya A."/>
            <person name="Campbell J.W."/>
            <person name="Gunsalus R.P."/>
        </authorList>
    </citation>
    <scope>NUCLEOTIDE SEQUENCE [LARGE SCALE GENOMIC DNA]</scope>
    <source>
        <strain evidence="2 3">SB</strain>
    </source>
</reference>
<evidence type="ECO:0000313" key="3">
    <source>
        <dbReference type="Proteomes" id="UP000001933"/>
    </source>
</evidence>
<gene>
    <name evidence="2" type="ORF">SYN_01859</name>
</gene>
<dbReference type="RefSeq" id="WP_011417573.1">
    <property type="nucleotide sequence ID" value="NC_007759.1"/>
</dbReference>
<dbReference type="eggNOG" id="ENOG5033DTW">
    <property type="taxonomic scope" value="Bacteria"/>
</dbReference>
<dbReference type="AlphaFoldDB" id="Q2LTY8"/>
<proteinExistence type="predicted"/>
<dbReference type="EMBL" id="CP000252">
    <property type="protein sequence ID" value="ABC77551.1"/>
    <property type="molecule type" value="Genomic_DNA"/>
</dbReference>
<sequence>MKKHPGSKEMLLAVIAAQGLLILFHYGEALAMTAPSTGSFAYDIYDIGVNSILKGPIGFIGGVGAIVFGAIEAIRGRILEAVPAILGGAALLKADSIVQTLGCII</sequence>
<dbReference type="InParanoid" id="Q2LTY8"/>
<keyword evidence="1" id="KW-0472">Membrane</keyword>
<evidence type="ECO:0000256" key="1">
    <source>
        <dbReference type="SAM" id="Phobius"/>
    </source>
</evidence>
<dbReference type="Proteomes" id="UP000001933">
    <property type="component" value="Chromosome"/>
</dbReference>
<keyword evidence="3" id="KW-1185">Reference proteome</keyword>
<evidence type="ECO:0000313" key="2">
    <source>
        <dbReference type="EMBL" id="ABC77551.1"/>
    </source>
</evidence>
<feature type="transmembrane region" description="Helical" evidence="1">
    <location>
        <begin position="51"/>
        <end position="71"/>
    </location>
</feature>
<dbReference type="STRING" id="56780.SYN_01859"/>
<dbReference type="HOGENOM" id="CLU_164847_0_0_7"/>
<dbReference type="KEGG" id="sat:SYN_01859"/>
<keyword evidence="1" id="KW-1133">Transmembrane helix</keyword>
<keyword evidence="1" id="KW-0812">Transmembrane</keyword>